<dbReference type="EMBL" id="JYJB01000003">
    <property type="protein sequence ID" value="KJL49511.1"/>
    <property type="molecule type" value="Genomic_DNA"/>
</dbReference>
<dbReference type="GO" id="GO:0009007">
    <property type="term" value="F:site-specific DNA-methyltransferase (adenine-specific) activity"/>
    <property type="evidence" value="ECO:0007669"/>
    <property type="project" value="UniProtKB-EC"/>
</dbReference>
<keyword evidence="5" id="KW-1185">Reference proteome</keyword>
<proteinExistence type="predicted"/>
<dbReference type="GO" id="GO:0032259">
    <property type="term" value="P:methylation"/>
    <property type="evidence" value="ECO:0007669"/>
    <property type="project" value="UniProtKB-KW"/>
</dbReference>
<dbReference type="Pfam" id="PF02086">
    <property type="entry name" value="MethyltransfD12"/>
    <property type="match status" value="2"/>
</dbReference>
<dbReference type="PIRSF" id="PIRSF000398">
    <property type="entry name" value="M_m6A_EcoRV"/>
    <property type="match status" value="1"/>
</dbReference>
<dbReference type="PRINTS" id="PR00505">
    <property type="entry name" value="D12N6MTFRASE"/>
</dbReference>
<dbReference type="InterPro" id="IPR012263">
    <property type="entry name" value="M_m6A_EcoRV"/>
</dbReference>
<dbReference type="InterPro" id="IPR029063">
    <property type="entry name" value="SAM-dependent_MTases_sf"/>
</dbReference>
<keyword evidence="2" id="KW-0808">Transferase</keyword>
<dbReference type="GO" id="GO:0006298">
    <property type="term" value="P:mismatch repair"/>
    <property type="evidence" value="ECO:0007669"/>
    <property type="project" value="TreeGrafter"/>
</dbReference>
<sequence length="270" mass="30737">MKSPVQYFGAKQQIAEQLVALMPSHMGYIEPYAGSLSVLLAKPESKIEVVNDLDSRLMTFWRVLRDSPEELLHVAEFTPHSRAELEGAAALDGETDLELARQVWVLLTQGRSRTMKRTGWRFYVDPRGTNGSFSTYMRAYRSRLLPAAERLQNVSLECRPALEVIDKYGAHEDNLLYVDPPYVHSSRRGARYTHEMTESDHRDMAGSLRACAATVMLSGYASELYDELFADWYQVQISARSDNAIDRDVVEVVWSNRPLGDFLWHEEVSA</sequence>
<dbReference type="RefSeq" id="WP_045255904.1">
    <property type="nucleotide sequence ID" value="NZ_JYJB01000003.1"/>
</dbReference>
<dbReference type="GO" id="GO:0043565">
    <property type="term" value="F:sequence-specific DNA binding"/>
    <property type="evidence" value="ECO:0007669"/>
    <property type="project" value="TreeGrafter"/>
</dbReference>
<evidence type="ECO:0000313" key="4">
    <source>
        <dbReference type="EMBL" id="KJL49511.1"/>
    </source>
</evidence>
<dbReference type="OrthoDB" id="5190841at2"/>
<name>A0A0M2HS32_9MICO</name>
<dbReference type="PANTHER" id="PTHR30481:SF4">
    <property type="entry name" value="SITE-SPECIFIC DNA-METHYLTRANSFERASE (ADENINE-SPECIFIC)"/>
    <property type="match status" value="1"/>
</dbReference>
<organism evidence="4 5">
    <name type="scientific">Microbacterium hydrocarbonoxydans</name>
    <dbReference type="NCBI Taxonomy" id="273678"/>
    <lineage>
        <taxon>Bacteria</taxon>
        <taxon>Bacillati</taxon>
        <taxon>Actinomycetota</taxon>
        <taxon>Actinomycetes</taxon>
        <taxon>Micrococcales</taxon>
        <taxon>Microbacteriaceae</taxon>
        <taxon>Microbacterium</taxon>
    </lineage>
</organism>
<evidence type="ECO:0000256" key="1">
    <source>
        <dbReference type="ARBA" id="ARBA00022603"/>
    </source>
</evidence>
<dbReference type="GO" id="GO:0009307">
    <property type="term" value="P:DNA restriction-modification system"/>
    <property type="evidence" value="ECO:0007669"/>
    <property type="project" value="InterPro"/>
</dbReference>
<dbReference type="PANTHER" id="PTHR30481">
    <property type="entry name" value="DNA ADENINE METHYLASE"/>
    <property type="match status" value="1"/>
</dbReference>
<reference evidence="4 5" key="1">
    <citation type="submission" date="2015-02" db="EMBL/GenBank/DDBJ databases">
        <title>Draft genome sequences of ten Microbacterium spp. with emphasis on heavy metal contaminated environments.</title>
        <authorList>
            <person name="Corretto E."/>
        </authorList>
    </citation>
    <scope>NUCLEOTIDE SEQUENCE [LARGE SCALE GENOMIC DNA]</scope>
    <source>
        <strain evidence="4 5">SA35</strain>
    </source>
</reference>
<dbReference type="Gene3D" id="3.40.50.150">
    <property type="entry name" value="Vaccinia Virus protein VP39"/>
    <property type="match status" value="2"/>
</dbReference>
<comment type="caution">
    <text evidence="4">The sequence shown here is derived from an EMBL/GenBank/DDBJ whole genome shotgun (WGS) entry which is preliminary data.</text>
</comment>
<dbReference type="GO" id="GO:1904047">
    <property type="term" value="F:S-adenosyl-L-methionine binding"/>
    <property type="evidence" value="ECO:0007669"/>
    <property type="project" value="TreeGrafter"/>
</dbReference>
<dbReference type="AlphaFoldDB" id="A0A0M2HS32"/>
<evidence type="ECO:0000313" key="5">
    <source>
        <dbReference type="Proteomes" id="UP000033900"/>
    </source>
</evidence>
<dbReference type="PATRIC" id="fig|273678.4.peg.216"/>
<keyword evidence="1 4" id="KW-0489">Methyltransferase</keyword>
<dbReference type="REBASE" id="115045">
    <property type="entry name" value="M1.MspSA35ORF224P"/>
</dbReference>
<gene>
    <name evidence="4" type="ORF">RS84_00224</name>
</gene>
<dbReference type="Proteomes" id="UP000033900">
    <property type="component" value="Unassembled WGS sequence"/>
</dbReference>
<evidence type="ECO:0000256" key="2">
    <source>
        <dbReference type="ARBA" id="ARBA00022679"/>
    </source>
</evidence>
<accession>A0A0M2HS32</accession>
<keyword evidence="3" id="KW-0949">S-adenosyl-L-methionine</keyword>
<dbReference type="SUPFAM" id="SSF53335">
    <property type="entry name" value="S-adenosyl-L-methionine-dependent methyltransferases"/>
    <property type="match status" value="1"/>
</dbReference>
<dbReference type="STRING" id="273678.RS84_00224"/>
<protein>
    <submittedName>
        <fullName evidence="4">DNA adenine methylase</fullName>
    </submittedName>
</protein>
<evidence type="ECO:0000256" key="3">
    <source>
        <dbReference type="ARBA" id="ARBA00022691"/>
    </source>
</evidence>
<dbReference type="InterPro" id="IPR012327">
    <property type="entry name" value="MeTrfase_D12"/>
</dbReference>